<reference evidence="5" key="2">
    <citation type="submission" date="2019-01" db="EMBL/GenBank/DDBJ databases">
        <title>Genome sequence of Desulfonema ishimotonii strain Tokyo 01.</title>
        <authorList>
            <person name="Fukui M."/>
        </authorList>
    </citation>
    <scope>NUCLEOTIDE SEQUENCE [LARGE SCALE GENOMIC DNA]</scope>
    <source>
        <strain evidence="5">Tokyo 01</strain>
    </source>
</reference>
<organism evidence="4 5">
    <name type="scientific">Desulfonema ishimotonii</name>
    <dbReference type="NCBI Taxonomy" id="45657"/>
    <lineage>
        <taxon>Bacteria</taxon>
        <taxon>Pseudomonadati</taxon>
        <taxon>Thermodesulfobacteriota</taxon>
        <taxon>Desulfobacteria</taxon>
        <taxon>Desulfobacterales</taxon>
        <taxon>Desulfococcaceae</taxon>
        <taxon>Desulfonema</taxon>
    </lineage>
</organism>
<comment type="caution">
    <text evidence="4">The sequence shown here is derived from an EMBL/GenBank/DDBJ whole genome shotgun (WGS) entry which is preliminary data.</text>
</comment>
<dbReference type="SUPFAM" id="SSF54106">
    <property type="entry name" value="LysM domain"/>
    <property type="match status" value="1"/>
</dbReference>
<feature type="region of interest" description="Disordered" evidence="1">
    <location>
        <begin position="105"/>
        <end position="131"/>
    </location>
</feature>
<dbReference type="PANTHER" id="PTHR34700">
    <property type="entry name" value="POTASSIUM BINDING PROTEIN KBP"/>
    <property type="match status" value="1"/>
</dbReference>
<dbReference type="PROSITE" id="PS51782">
    <property type="entry name" value="LYSM"/>
    <property type="match status" value="1"/>
</dbReference>
<dbReference type="InterPro" id="IPR052196">
    <property type="entry name" value="Bact_Kbp"/>
</dbReference>
<dbReference type="Pfam" id="PF01476">
    <property type="entry name" value="LysM"/>
    <property type="match status" value="1"/>
</dbReference>
<evidence type="ECO:0000256" key="2">
    <source>
        <dbReference type="SAM" id="SignalP"/>
    </source>
</evidence>
<evidence type="ECO:0000313" key="5">
    <source>
        <dbReference type="Proteomes" id="UP000288096"/>
    </source>
</evidence>
<feature type="chain" id="PRO_5019444031" description="LysM domain-containing protein" evidence="2">
    <location>
        <begin position="31"/>
        <end position="369"/>
    </location>
</feature>
<dbReference type="OrthoDB" id="9765158at2"/>
<accession>A0A401FQS4</accession>
<gene>
    <name evidence="4" type="ORF">DENIS_0247</name>
</gene>
<dbReference type="PANTHER" id="PTHR34700:SF4">
    <property type="entry name" value="PHAGE-LIKE ELEMENT PBSX PROTEIN XKDP"/>
    <property type="match status" value="1"/>
</dbReference>
<dbReference type="AlphaFoldDB" id="A0A401FQS4"/>
<reference evidence="5" key="1">
    <citation type="submission" date="2017-11" db="EMBL/GenBank/DDBJ databases">
        <authorList>
            <person name="Watanabe M."/>
            <person name="Kojima H."/>
        </authorList>
    </citation>
    <scope>NUCLEOTIDE SEQUENCE [LARGE SCALE GENOMIC DNA]</scope>
    <source>
        <strain evidence="5">Tokyo 01</strain>
    </source>
</reference>
<feature type="domain" description="LysM" evidence="3">
    <location>
        <begin position="43"/>
        <end position="93"/>
    </location>
</feature>
<dbReference type="CDD" id="cd00118">
    <property type="entry name" value="LysM"/>
    <property type="match status" value="1"/>
</dbReference>
<dbReference type="InterPro" id="IPR036779">
    <property type="entry name" value="LysM_dom_sf"/>
</dbReference>
<sequence>MSFITLFYRAGRSGLLTISFLFLSSLPLFAQTDNAIVEDETGTYYIIQKGDTLWGLSQKFLNSPWHWPELWKENSDVPIPNPHLIYPGQRIRVFRKGEIQPAEPIAQPTETAPLLPPPPLPSLAETDPSAPPVLQEKVTGDYYEYSSIERVGFIRKEAVSPVGSIFRVRGNKEMISTGDTVFIKESAETPLTIGQYYTVYKTLKPLVDKKADRLIGTQHLILGVVEITRRTPDYVIGSIRRSYRTISVDDTLMPYEKRSPKIRITTPEKELRGTIITSEEGTYMFGEHDVVFVDKGRADGVQPGQRYDIFTIDRSDHKLQEGYTRQRTAVDLSVGSAIILSAEPETATVLITRSQRSLHAGIGIRSIVR</sequence>
<dbReference type="Gene3D" id="3.10.350.10">
    <property type="entry name" value="LysM domain"/>
    <property type="match status" value="1"/>
</dbReference>
<dbReference type="InterPro" id="IPR018392">
    <property type="entry name" value="LysM"/>
</dbReference>
<keyword evidence="2" id="KW-0732">Signal</keyword>
<evidence type="ECO:0000256" key="1">
    <source>
        <dbReference type="SAM" id="MobiDB-lite"/>
    </source>
</evidence>
<keyword evidence="5" id="KW-1185">Reference proteome</keyword>
<dbReference type="RefSeq" id="WP_124326830.1">
    <property type="nucleotide sequence ID" value="NZ_BEXT01000001.1"/>
</dbReference>
<protein>
    <recommendedName>
        <fullName evidence="3">LysM domain-containing protein</fullName>
    </recommendedName>
</protein>
<name>A0A401FQS4_9BACT</name>
<feature type="signal peptide" evidence="2">
    <location>
        <begin position="1"/>
        <end position="30"/>
    </location>
</feature>
<dbReference type="Proteomes" id="UP000288096">
    <property type="component" value="Unassembled WGS sequence"/>
</dbReference>
<evidence type="ECO:0000313" key="4">
    <source>
        <dbReference type="EMBL" id="GBC59310.1"/>
    </source>
</evidence>
<evidence type="ECO:0000259" key="3">
    <source>
        <dbReference type="PROSITE" id="PS51782"/>
    </source>
</evidence>
<dbReference type="SMART" id="SM00257">
    <property type="entry name" value="LysM"/>
    <property type="match status" value="1"/>
</dbReference>
<proteinExistence type="predicted"/>
<dbReference type="EMBL" id="BEXT01000001">
    <property type="protein sequence ID" value="GBC59310.1"/>
    <property type="molecule type" value="Genomic_DNA"/>
</dbReference>